<evidence type="ECO:0000256" key="4">
    <source>
        <dbReference type="ARBA" id="ARBA00022679"/>
    </source>
</evidence>
<evidence type="ECO:0000313" key="14">
    <source>
        <dbReference type="Proteomes" id="UP001564626"/>
    </source>
</evidence>
<keyword evidence="4" id="KW-0808">Transferase</keyword>
<evidence type="ECO:0000259" key="11">
    <source>
        <dbReference type="Pfam" id="PF02518"/>
    </source>
</evidence>
<keyword evidence="10" id="KW-0812">Transmembrane</keyword>
<dbReference type="CDD" id="cd16917">
    <property type="entry name" value="HATPase_UhpB-NarQ-NarX-like"/>
    <property type="match status" value="1"/>
</dbReference>
<dbReference type="InterPro" id="IPR003594">
    <property type="entry name" value="HATPase_dom"/>
</dbReference>
<feature type="domain" description="Histidine kinase/HSP90-like ATPase" evidence="11">
    <location>
        <begin position="270"/>
        <end position="357"/>
    </location>
</feature>
<feature type="coiled-coil region" evidence="9">
    <location>
        <begin position="133"/>
        <end position="167"/>
    </location>
</feature>
<dbReference type="Pfam" id="PF02518">
    <property type="entry name" value="HATPase_c"/>
    <property type="match status" value="1"/>
</dbReference>
<keyword evidence="10" id="KW-0472">Membrane</keyword>
<evidence type="ECO:0000256" key="7">
    <source>
        <dbReference type="ARBA" id="ARBA00022840"/>
    </source>
</evidence>
<keyword evidence="10" id="KW-1133">Transmembrane helix</keyword>
<evidence type="ECO:0000259" key="12">
    <source>
        <dbReference type="Pfam" id="PF07730"/>
    </source>
</evidence>
<dbReference type="Pfam" id="PF07730">
    <property type="entry name" value="HisKA_3"/>
    <property type="match status" value="1"/>
</dbReference>
<dbReference type="PANTHER" id="PTHR24421:SF10">
    <property type="entry name" value="NITRATE_NITRITE SENSOR PROTEIN NARQ"/>
    <property type="match status" value="1"/>
</dbReference>
<dbReference type="GO" id="GO:0016301">
    <property type="term" value="F:kinase activity"/>
    <property type="evidence" value="ECO:0007669"/>
    <property type="project" value="UniProtKB-KW"/>
</dbReference>
<dbReference type="Proteomes" id="UP001564626">
    <property type="component" value="Unassembled WGS sequence"/>
</dbReference>
<evidence type="ECO:0000256" key="6">
    <source>
        <dbReference type="ARBA" id="ARBA00022777"/>
    </source>
</evidence>
<comment type="caution">
    <text evidence="13">The sequence shown here is derived from an EMBL/GenBank/DDBJ whole genome shotgun (WGS) entry which is preliminary data.</text>
</comment>
<dbReference type="InterPro" id="IPR036890">
    <property type="entry name" value="HATPase_C_sf"/>
</dbReference>
<sequence>MRTGWPRLLVEVPAVGVPALAVWFASSDRVWPLVAGLVGAAGLVLRRHRPRTAVLVCLPAMAGGLGWAPAIVALFALGRARPSVGPLSGWVLLVSVAALAPVLLVQSLAPGAVVLTVAFVLLAAGAPVALGALVSLRARLAESLRRLEEATDAALEANAERARAEERSRIAREIHDAVGHHVTLIAVESAALGATAPDPRTAEAADRLRGLAKQALDEVRSALGLGEAARDRAALAAVPGLVESAREAGLPIELRGAVADDAVAPAAGRAAYRVVQEALTNASKHAPGAVVVVELSERDDALRVVVANEPPAAPAVDVGGTGSGLAGLAERVRVAGGTLDAGTRADGGFDVVAELPRT</sequence>
<keyword evidence="3" id="KW-0597">Phosphoprotein</keyword>
<feature type="transmembrane region" description="Helical" evidence="10">
    <location>
        <begin position="87"/>
        <end position="105"/>
    </location>
</feature>
<dbReference type="Gene3D" id="1.20.5.1930">
    <property type="match status" value="1"/>
</dbReference>
<reference evidence="13 14" key="1">
    <citation type="submission" date="2024-08" db="EMBL/GenBank/DDBJ databases">
        <title>Genome mining of Saccharopolyspora cebuensis PGLac3 from Nigerian medicinal plant.</title>
        <authorList>
            <person name="Ezeobiora C.E."/>
            <person name="Igbokwe N.H."/>
            <person name="Amin D.H."/>
            <person name="Mendie U.E."/>
        </authorList>
    </citation>
    <scope>NUCLEOTIDE SEQUENCE [LARGE SCALE GENOMIC DNA]</scope>
    <source>
        <strain evidence="13 14">PGLac3</strain>
    </source>
</reference>
<feature type="transmembrane region" description="Helical" evidence="10">
    <location>
        <begin position="7"/>
        <end position="24"/>
    </location>
</feature>
<gene>
    <name evidence="13" type="ORF">AB8O55_11055</name>
</gene>
<dbReference type="SUPFAM" id="SSF55874">
    <property type="entry name" value="ATPase domain of HSP90 chaperone/DNA topoisomerase II/histidine kinase"/>
    <property type="match status" value="1"/>
</dbReference>
<evidence type="ECO:0000256" key="5">
    <source>
        <dbReference type="ARBA" id="ARBA00022741"/>
    </source>
</evidence>
<evidence type="ECO:0000256" key="9">
    <source>
        <dbReference type="SAM" id="Coils"/>
    </source>
</evidence>
<dbReference type="EC" id="2.7.13.3" evidence="2"/>
<feature type="transmembrane region" description="Helical" evidence="10">
    <location>
        <begin position="30"/>
        <end position="46"/>
    </location>
</feature>
<protein>
    <recommendedName>
        <fullName evidence="2">histidine kinase</fullName>
        <ecNumber evidence="2">2.7.13.3</ecNumber>
    </recommendedName>
</protein>
<keyword evidence="9" id="KW-0175">Coiled coil</keyword>
<name>A0ABV4CFQ5_9PSEU</name>
<feature type="domain" description="Signal transduction histidine kinase subgroup 3 dimerisation and phosphoacceptor" evidence="12">
    <location>
        <begin position="166"/>
        <end position="224"/>
    </location>
</feature>
<accession>A0ABV4CFQ5</accession>
<dbReference type="RefSeq" id="WP_345363088.1">
    <property type="nucleotide sequence ID" value="NZ_BAABII010000009.1"/>
</dbReference>
<evidence type="ECO:0000256" key="10">
    <source>
        <dbReference type="SAM" id="Phobius"/>
    </source>
</evidence>
<organism evidence="13 14">
    <name type="scientific">Saccharopolyspora cebuensis</name>
    <dbReference type="NCBI Taxonomy" id="418759"/>
    <lineage>
        <taxon>Bacteria</taxon>
        <taxon>Bacillati</taxon>
        <taxon>Actinomycetota</taxon>
        <taxon>Actinomycetes</taxon>
        <taxon>Pseudonocardiales</taxon>
        <taxon>Pseudonocardiaceae</taxon>
        <taxon>Saccharopolyspora</taxon>
    </lineage>
</organism>
<dbReference type="Gene3D" id="3.30.565.10">
    <property type="entry name" value="Histidine kinase-like ATPase, C-terminal domain"/>
    <property type="match status" value="1"/>
</dbReference>
<feature type="transmembrane region" description="Helical" evidence="10">
    <location>
        <begin position="53"/>
        <end position="75"/>
    </location>
</feature>
<feature type="transmembrane region" description="Helical" evidence="10">
    <location>
        <begin position="112"/>
        <end position="136"/>
    </location>
</feature>
<evidence type="ECO:0000313" key="13">
    <source>
        <dbReference type="EMBL" id="MEY8039934.1"/>
    </source>
</evidence>
<dbReference type="InterPro" id="IPR011712">
    <property type="entry name" value="Sig_transdc_His_kin_sub3_dim/P"/>
</dbReference>
<dbReference type="EMBL" id="JBGEHV010000016">
    <property type="protein sequence ID" value="MEY8039934.1"/>
    <property type="molecule type" value="Genomic_DNA"/>
</dbReference>
<dbReference type="InterPro" id="IPR050482">
    <property type="entry name" value="Sensor_HK_TwoCompSys"/>
</dbReference>
<keyword evidence="14" id="KW-1185">Reference proteome</keyword>
<keyword evidence="7" id="KW-0067">ATP-binding</keyword>
<evidence type="ECO:0000256" key="8">
    <source>
        <dbReference type="ARBA" id="ARBA00023012"/>
    </source>
</evidence>
<keyword evidence="5" id="KW-0547">Nucleotide-binding</keyword>
<keyword evidence="8" id="KW-0902">Two-component regulatory system</keyword>
<evidence type="ECO:0000256" key="2">
    <source>
        <dbReference type="ARBA" id="ARBA00012438"/>
    </source>
</evidence>
<dbReference type="PANTHER" id="PTHR24421">
    <property type="entry name" value="NITRATE/NITRITE SENSOR PROTEIN NARX-RELATED"/>
    <property type="match status" value="1"/>
</dbReference>
<keyword evidence="6 13" id="KW-0418">Kinase</keyword>
<proteinExistence type="predicted"/>
<evidence type="ECO:0000256" key="3">
    <source>
        <dbReference type="ARBA" id="ARBA00022553"/>
    </source>
</evidence>
<comment type="catalytic activity">
    <reaction evidence="1">
        <text>ATP + protein L-histidine = ADP + protein N-phospho-L-histidine.</text>
        <dbReference type="EC" id="2.7.13.3"/>
    </reaction>
</comment>
<evidence type="ECO:0000256" key="1">
    <source>
        <dbReference type="ARBA" id="ARBA00000085"/>
    </source>
</evidence>